<protein>
    <recommendedName>
        <fullName evidence="4">Lipoprotein</fullName>
    </recommendedName>
</protein>
<feature type="signal peptide" evidence="1">
    <location>
        <begin position="1"/>
        <end position="21"/>
    </location>
</feature>
<feature type="chain" id="PRO_5045415761" description="Lipoprotein" evidence="1">
    <location>
        <begin position="22"/>
        <end position="140"/>
    </location>
</feature>
<evidence type="ECO:0008006" key="4">
    <source>
        <dbReference type="Google" id="ProtNLM"/>
    </source>
</evidence>
<gene>
    <name evidence="2" type="ORF">ACFFLH_02795</name>
</gene>
<reference evidence="2 3" key="1">
    <citation type="submission" date="2024-09" db="EMBL/GenBank/DDBJ databases">
        <authorList>
            <person name="Sun Q."/>
            <person name="Mori K."/>
        </authorList>
    </citation>
    <scope>NUCLEOTIDE SEQUENCE [LARGE SCALE GENOMIC DNA]</scope>
    <source>
        <strain evidence="2 3">ATCC 51285</strain>
    </source>
</reference>
<sequence length="140" mass="15648">MRVPMLLLSLLISGCSLNPWAKKEEPKQAEVVKPVPADEIHVEISGDYRSVYKKTLPYMRGCNTGRISHLDALLVKDDNGFGEIKMNGTLGPVVTARFSEGEAENQTRLTVKFASLTWQPVAQTVVRWAQGQEKICPKFF</sequence>
<dbReference type="Proteomes" id="UP001589628">
    <property type="component" value="Unassembled WGS sequence"/>
</dbReference>
<organism evidence="2 3">
    <name type="scientific">Balneatrix alpica</name>
    <dbReference type="NCBI Taxonomy" id="75684"/>
    <lineage>
        <taxon>Bacteria</taxon>
        <taxon>Pseudomonadati</taxon>
        <taxon>Pseudomonadota</taxon>
        <taxon>Gammaproteobacteria</taxon>
        <taxon>Oceanospirillales</taxon>
        <taxon>Balneatrichaceae</taxon>
        <taxon>Balneatrix</taxon>
    </lineage>
</organism>
<proteinExistence type="predicted"/>
<dbReference type="PROSITE" id="PS51257">
    <property type="entry name" value="PROKAR_LIPOPROTEIN"/>
    <property type="match status" value="1"/>
</dbReference>
<evidence type="ECO:0000313" key="2">
    <source>
        <dbReference type="EMBL" id="MFB9885343.1"/>
    </source>
</evidence>
<dbReference type="EMBL" id="JBHLZN010000001">
    <property type="protein sequence ID" value="MFB9885343.1"/>
    <property type="molecule type" value="Genomic_DNA"/>
</dbReference>
<name>A0ABV5Z9M7_9GAMM</name>
<evidence type="ECO:0000313" key="3">
    <source>
        <dbReference type="Proteomes" id="UP001589628"/>
    </source>
</evidence>
<keyword evidence="3" id="KW-1185">Reference proteome</keyword>
<dbReference type="RefSeq" id="WP_027313082.1">
    <property type="nucleotide sequence ID" value="NZ_JAUESS010000009.1"/>
</dbReference>
<evidence type="ECO:0000256" key="1">
    <source>
        <dbReference type="SAM" id="SignalP"/>
    </source>
</evidence>
<comment type="caution">
    <text evidence="2">The sequence shown here is derived from an EMBL/GenBank/DDBJ whole genome shotgun (WGS) entry which is preliminary data.</text>
</comment>
<keyword evidence="1" id="KW-0732">Signal</keyword>
<accession>A0ABV5Z9M7</accession>